<comment type="subcellular location">
    <subcellularLocation>
        <location evidence="1">Cell membrane</location>
    </subcellularLocation>
</comment>
<protein>
    <recommendedName>
        <fullName evidence="11">Protein croquemort</fullName>
    </recommendedName>
</protein>
<name>A0A8K0D9W2_IGNLU</name>
<dbReference type="PANTHER" id="PTHR11923">
    <property type="entry name" value="SCAVENGER RECEPTOR CLASS B TYPE-1 SR-B1"/>
    <property type="match status" value="1"/>
</dbReference>
<comment type="caution">
    <text evidence="9">The sequence shown here is derived from an EMBL/GenBank/DDBJ whole genome shotgun (WGS) entry which is preliminary data.</text>
</comment>
<evidence type="ECO:0000256" key="4">
    <source>
        <dbReference type="ARBA" id="ARBA00022692"/>
    </source>
</evidence>
<dbReference type="OrthoDB" id="514335at2759"/>
<comment type="similarity">
    <text evidence="2">Belongs to the CD36 family.</text>
</comment>
<keyword evidence="6 8" id="KW-0472">Membrane</keyword>
<evidence type="ECO:0000256" key="8">
    <source>
        <dbReference type="SAM" id="Phobius"/>
    </source>
</evidence>
<dbReference type="GO" id="GO:0005886">
    <property type="term" value="C:plasma membrane"/>
    <property type="evidence" value="ECO:0007669"/>
    <property type="project" value="UniProtKB-SubCell"/>
</dbReference>
<proteinExistence type="inferred from homology"/>
<feature type="transmembrane region" description="Helical" evidence="8">
    <location>
        <begin position="12"/>
        <end position="34"/>
    </location>
</feature>
<evidence type="ECO:0000256" key="3">
    <source>
        <dbReference type="ARBA" id="ARBA00022475"/>
    </source>
</evidence>
<dbReference type="InterPro" id="IPR002159">
    <property type="entry name" value="CD36_fam"/>
</dbReference>
<dbReference type="PRINTS" id="PR01609">
    <property type="entry name" value="CD36FAMILY"/>
</dbReference>
<keyword evidence="5 8" id="KW-1133">Transmembrane helix</keyword>
<evidence type="ECO:0000256" key="6">
    <source>
        <dbReference type="ARBA" id="ARBA00023136"/>
    </source>
</evidence>
<evidence type="ECO:0000256" key="2">
    <source>
        <dbReference type="ARBA" id="ARBA00010532"/>
    </source>
</evidence>
<evidence type="ECO:0000256" key="5">
    <source>
        <dbReference type="ARBA" id="ARBA00022989"/>
    </source>
</evidence>
<accession>A0A8K0D9W2</accession>
<dbReference type="PANTHER" id="PTHR11923:SF114">
    <property type="entry name" value="FI02050P-RELATED"/>
    <property type="match status" value="1"/>
</dbReference>
<organism evidence="9 10">
    <name type="scientific">Ignelater luminosus</name>
    <name type="common">Cucubano</name>
    <name type="synonym">Pyrophorus luminosus</name>
    <dbReference type="NCBI Taxonomy" id="2038154"/>
    <lineage>
        <taxon>Eukaryota</taxon>
        <taxon>Metazoa</taxon>
        <taxon>Ecdysozoa</taxon>
        <taxon>Arthropoda</taxon>
        <taxon>Hexapoda</taxon>
        <taxon>Insecta</taxon>
        <taxon>Pterygota</taxon>
        <taxon>Neoptera</taxon>
        <taxon>Endopterygota</taxon>
        <taxon>Coleoptera</taxon>
        <taxon>Polyphaga</taxon>
        <taxon>Elateriformia</taxon>
        <taxon>Elateroidea</taxon>
        <taxon>Elateridae</taxon>
        <taxon>Agrypninae</taxon>
        <taxon>Pyrophorini</taxon>
        <taxon>Ignelater</taxon>
    </lineage>
</organism>
<dbReference type="Pfam" id="PF01130">
    <property type="entry name" value="CD36"/>
    <property type="match status" value="1"/>
</dbReference>
<sequence>MGFCGKRCGAITLFSTGTILIILGLVLALFWGSLYNQILSNELILTNHSRSYELWKETPIPMYLSLYLFNWTNAGQVLQSKWAVKPELQECGPYVFSEHHIRVNLLWNDNGTVTYQQKRIWHFIPELSNGSLSDKITNLNPVVATIGSKIKDLNSSTIRKLVNFALKGLEHSIVTTKTVDELLFTGFDDNVLQVVSKLKIKGLDIPFTKFGWFYMRNNSATYDGTFTIYTGKTDLQRVGIMDLWNGQARTSYYDNYCGDINGTSGELWPPVKDYQEVAIFSSDICSSITITYNSTEVVDGVAGKKYVGTDYVFDNGTKYPEQACYYSKPTPSGIRDVSKCRFGAPLFVSYPHFYLADPVYKNAVKGLHPDKTKHEMYITLEPSSGIPLDARAQLQINLFVEPIESMSMFENIKPTYMPMLWFSQTATLTNKYAHMVRVLLVMDNVGLYVGWTAFGVGLLSSLIAIFIICRQEWHEKEEERLLDNEQPQS</sequence>
<keyword evidence="4 8" id="KW-0812">Transmembrane</keyword>
<dbReference type="GO" id="GO:0005044">
    <property type="term" value="F:scavenger receptor activity"/>
    <property type="evidence" value="ECO:0007669"/>
    <property type="project" value="TreeGrafter"/>
</dbReference>
<dbReference type="GO" id="GO:0005737">
    <property type="term" value="C:cytoplasm"/>
    <property type="evidence" value="ECO:0007669"/>
    <property type="project" value="TreeGrafter"/>
</dbReference>
<keyword evidence="10" id="KW-1185">Reference proteome</keyword>
<reference evidence="9" key="1">
    <citation type="submission" date="2019-08" db="EMBL/GenBank/DDBJ databases">
        <title>The genome of the North American firefly Photinus pyralis.</title>
        <authorList>
            <consortium name="Photinus pyralis genome working group"/>
            <person name="Fallon T.R."/>
            <person name="Sander Lower S.E."/>
            <person name="Weng J.-K."/>
        </authorList>
    </citation>
    <scope>NUCLEOTIDE SEQUENCE</scope>
    <source>
        <strain evidence="9">TRF0915ILg1</strain>
        <tissue evidence="9">Whole body</tissue>
    </source>
</reference>
<dbReference type="Proteomes" id="UP000801492">
    <property type="component" value="Unassembled WGS sequence"/>
</dbReference>
<dbReference type="EMBL" id="VTPC01001353">
    <property type="protein sequence ID" value="KAF2902255.1"/>
    <property type="molecule type" value="Genomic_DNA"/>
</dbReference>
<evidence type="ECO:0000313" key="10">
    <source>
        <dbReference type="Proteomes" id="UP000801492"/>
    </source>
</evidence>
<dbReference type="AlphaFoldDB" id="A0A8K0D9W2"/>
<gene>
    <name evidence="9" type="ORF">ILUMI_03930</name>
</gene>
<keyword evidence="3" id="KW-1003">Cell membrane</keyword>
<evidence type="ECO:0008006" key="11">
    <source>
        <dbReference type="Google" id="ProtNLM"/>
    </source>
</evidence>
<feature type="transmembrane region" description="Helical" evidence="8">
    <location>
        <begin position="445"/>
        <end position="469"/>
    </location>
</feature>
<evidence type="ECO:0000256" key="1">
    <source>
        <dbReference type="ARBA" id="ARBA00004236"/>
    </source>
</evidence>
<evidence type="ECO:0000313" key="9">
    <source>
        <dbReference type="EMBL" id="KAF2902255.1"/>
    </source>
</evidence>
<keyword evidence="7" id="KW-0325">Glycoprotein</keyword>
<evidence type="ECO:0000256" key="7">
    <source>
        <dbReference type="ARBA" id="ARBA00023180"/>
    </source>
</evidence>